<dbReference type="InterPro" id="IPR025110">
    <property type="entry name" value="AMP-bd_C"/>
</dbReference>
<feature type="domain" description="AMP-binding enzyme C-terminal" evidence="3">
    <location>
        <begin position="406"/>
        <end position="480"/>
    </location>
</feature>
<dbReference type="GO" id="GO:0016878">
    <property type="term" value="F:acid-thiol ligase activity"/>
    <property type="evidence" value="ECO:0007669"/>
    <property type="project" value="UniProtKB-ARBA"/>
</dbReference>
<proteinExistence type="predicted"/>
<dbReference type="PANTHER" id="PTHR43767:SF1">
    <property type="entry name" value="NONRIBOSOMAL PEPTIDE SYNTHASE PES1 (EUROFUNG)-RELATED"/>
    <property type="match status" value="1"/>
</dbReference>
<dbReference type="Pfam" id="PF13193">
    <property type="entry name" value="AMP-binding_C"/>
    <property type="match status" value="1"/>
</dbReference>
<dbReference type="AlphaFoldDB" id="A0A1E3RTC5"/>
<feature type="region of interest" description="Disordered" evidence="1">
    <location>
        <begin position="489"/>
        <end position="510"/>
    </location>
</feature>
<reference evidence="5" key="1">
    <citation type="submission" date="2016-09" db="EMBL/GenBank/DDBJ databases">
        <authorList>
            <person name="Greninger A.L."/>
            <person name="Jerome K.R."/>
            <person name="Mcnair B."/>
            <person name="Wallis C."/>
            <person name="Fang F."/>
        </authorList>
    </citation>
    <scope>NUCLEOTIDE SEQUENCE [LARGE SCALE GENOMIC DNA]</scope>
    <source>
        <strain evidence="5">M7</strain>
    </source>
</reference>
<dbReference type="EMBL" id="MIGZ01000080">
    <property type="protein sequence ID" value="ODQ93080.1"/>
    <property type="molecule type" value="Genomic_DNA"/>
</dbReference>
<evidence type="ECO:0008006" key="6">
    <source>
        <dbReference type="Google" id="ProtNLM"/>
    </source>
</evidence>
<evidence type="ECO:0000313" key="5">
    <source>
        <dbReference type="Proteomes" id="UP000094243"/>
    </source>
</evidence>
<dbReference type="Proteomes" id="UP000094243">
    <property type="component" value="Unassembled WGS sequence"/>
</dbReference>
<dbReference type="InterPro" id="IPR000873">
    <property type="entry name" value="AMP-dep_synth/lig_dom"/>
</dbReference>
<dbReference type="Gene3D" id="3.40.50.12780">
    <property type="entry name" value="N-terminal domain of ligase-like"/>
    <property type="match status" value="1"/>
</dbReference>
<protein>
    <recommendedName>
        <fullName evidence="6">AMP-dependent synthetase</fullName>
    </recommendedName>
</protein>
<dbReference type="Gene3D" id="3.30.300.30">
    <property type="match status" value="1"/>
</dbReference>
<dbReference type="InterPro" id="IPR042099">
    <property type="entry name" value="ANL_N_sf"/>
</dbReference>
<dbReference type="Pfam" id="PF00501">
    <property type="entry name" value="AMP-binding"/>
    <property type="match status" value="1"/>
</dbReference>
<dbReference type="InterPro" id="IPR050237">
    <property type="entry name" value="ATP-dep_AMP-bd_enzyme"/>
</dbReference>
<evidence type="ECO:0000259" key="3">
    <source>
        <dbReference type="Pfam" id="PF13193"/>
    </source>
</evidence>
<feature type="domain" description="AMP-dependent synthetase/ligase" evidence="2">
    <location>
        <begin position="8"/>
        <end position="356"/>
    </location>
</feature>
<comment type="caution">
    <text evidence="4">The sequence shown here is derived from an EMBL/GenBank/DDBJ whole genome shotgun (WGS) entry which is preliminary data.</text>
</comment>
<dbReference type="SUPFAM" id="SSF56801">
    <property type="entry name" value="Acetyl-CoA synthetase-like"/>
    <property type="match status" value="1"/>
</dbReference>
<evidence type="ECO:0000259" key="2">
    <source>
        <dbReference type="Pfam" id="PF00501"/>
    </source>
</evidence>
<evidence type="ECO:0000256" key="1">
    <source>
        <dbReference type="SAM" id="MobiDB-lite"/>
    </source>
</evidence>
<name>A0A1E3RTC5_9MYCO</name>
<dbReference type="OrthoDB" id="5483897at2"/>
<organism evidence="4 5">
    <name type="scientific">Mycolicibacterium holsaticum</name>
    <dbReference type="NCBI Taxonomy" id="152142"/>
    <lineage>
        <taxon>Bacteria</taxon>
        <taxon>Bacillati</taxon>
        <taxon>Actinomycetota</taxon>
        <taxon>Actinomycetes</taxon>
        <taxon>Mycobacteriales</taxon>
        <taxon>Mycobacteriaceae</taxon>
        <taxon>Mycolicibacterium</taxon>
    </lineage>
</organism>
<accession>A0A1E3RTC5</accession>
<gene>
    <name evidence="4" type="ORF">BHQ17_14660</name>
</gene>
<keyword evidence="5" id="KW-1185">Reference proteome</keyword>
<sequence length="510" mass="54261">MLVEDLVARQARHRPDHIAIQHADGAVTYRELNRLADGLAAGFAASGVASGDRITLLATNSAQYLAVLLACSSIGATLVPINVRLIAEEVRFQAEDANSRFAVIDPALVSAATDAGLFERTVWQTGPELNELADRHVGGAELPRPDAGSTLTQLYTSGTTGRPKGCLLSQSAWLAAVSNQIMGCGFRGSDVTTIASPLFHVSGLGQALTTFAVGGTVVLPTSPSAEDIWASCRAHGVTVAAFPGGLATALQHPAAAESGTGLRLVLGGAGMEKLDTLNLLAEKLPSVEFAGIYGSTEAGGYATRSTLDDEISHPGTIGRLLPLTDAILLDDTGTQVEVGVVGELALRGASMMTGYWNLPAETAEATVDNWLRTGDLMRFDEEGYLYFVGRSKEMVKPGGENVYTIEVEQALLKHPRVSEVAVIGVPDERWGEAVKAVVVANGPVEPRELDAWCLGRLAPYKRPRWYEFRQGTLPRTAMGKVPKAELRAGHDPKTSIRLDERDRAATEMRD</sequence>
<dbReference type="RefSeq" id="WP_069405899.1">
    <property type="nucleotide sequence ID" value="NZ_MIGZ01000080.1"/>
</dbReference>
<dbReference type="PANTHER" id="PTHR43767">
    <property type="entry name" value="LONG-CHAIN-FATTY-ACID--COA LIGASE"/>
    <property type="match status" value="1"/>
</dbReference>
<dbReference type="InterPro" id="IPR045851">
    <property type="entry name" value="AMP-bd_C_sf"/>
</dbReference>
<evidence type="ECO:0000313" key="4">
    <source>
        <dbReference type="EMBL" id="ODQ93080.1"/>
    </source>
</evidence>